<sequence length="1362" mass="151920">MAPKMRQIIKSLRRSKRTLASQHQPEPEPAIEAPSPIRASYEYPVASPTRTGEPHLPRVRHYYPIPEAPPIVEPEPSQAQPRCDVPEALPPRPLTPTIDRRCWRDQINASPLANFVTKEKGLLRQRDIDQLTSLTRGYLNTWESYHVRQGSDRDGLLLDLMADWSRGEEKAMTTLACIRFLSALEASDQLASLIYLDPAMYLRCLTVAGRLRPGLIREDEGEAIQQIRRFQPQPELDIEHFEHFLNAFTTCRPSIFLPDQLVLDWLSKHAVLERLNAQAVTQWQQQKLYSTFRLARCLAMLYSLPYGLDLHDSWNGPFWRACLCWAPNTERIFQWESGCLSDAQKRQLSTLIDLDGPDTATCRESCLLLSDPACFSHTQVEPQTTTRLEQMLALLSASERVGTNTVDLFIYLLIENPPTQSSFYFMEYTLDQGGSDETHRRVVNFLRSQSNNNLDICTQMIGLASILPLLSSRKLPNSIGNPAARIPQVMSAAQREFVAQLDNGPGDYVGMSILAFGNEILASEAVHTTLPTNILAMVRRFPERDVAESIFERLEDTALNRSGDCSALKSYLVSTLGGCTEFAAGDVDLSDIQVEVEFWKSCRDAHRRDLATILASIKRLDYKTYVACLASVMHEKDQFVKELRVRLMDKHWGACANLTSYVSLRRGFGQFSADCWTMLVFAFIEDRGSSFSGKNSHMRTMDQWLSFIQDLVQLTVPVAETQLRDSGDGITQQRIAWWQTLSGHANTLQSIATMVKGFEDVGWIFLTGDEAALLTLIEHAQKGQGMPNINRLVISQLKPDGSNLTLVSNILNSLTKLSQPGVAILEMMLTRVVEQPHWANLSLKAVCKAWLESPIPSTFDKKIFRMVREYFKPIPPFTRNAALSLLAQLVCEHDSLVERAAQLETSRWKLKRADPRGHSKLLREAGIYDTPFRAVGQSVPAELADSVEEVAPNEYELSFPLTGLNELQRLSRGVPDSARLLVVRVQLGSPTGFCIHYAPNDESTANRHRYLQRGSGNPDRPICGTRPSLFTYSLARDLHRLLMKPRTVSELHNSIEKYVSTMPSTCGVCGALLSIRLWKTATCSKPCSLRFRLAPLEVRLHNLLVDPLSIDLLITSVYAAALEGSHLDLIPGCPVAKASLPAVINSLPSMATLAGAPNLSRVLRNSSYGVEQERLLSWLCLSFRGFIRSVPAGFTIPGMPQSQQFLLMNSHHEREKAFGAHLGATASSGSGPVFHGTSISRLFLILSTGLKNLSNTPLMRHGAASGAGIYCGDEQATSLGYARAIGSSWSNSAIDQQMRVMLGCELAKYPTANTPTHVVQDETRVLVRYVFLLPANYHPPPRRHVVPAMSTAFAMLRSGRGT</sequence>
<dbReference type="Gene3D" id="3.90.228.10">
    <property type="match status" value="1"/>
</dbReference>
<evidence type="ECO:0000256" key="5">
    <source>
        <dbReference type="SAM" id="MobiDB-lite"/>
    </source>
</evidence>
<protein>
    <recommendedName>
        <fullName evidence="8">PARP catalytic domain-containing protein</fullName>
    </recommendedName>
</protein>
<evidence type="ECO:0000256" key="4">
    <source>
        <dbReference type="ARBA" id="ARBA00023027"/>
    </source>
</evidence>
<keyword evidence="1" id="KW-0328">Glycosyltransferase</keyword>
<keyword evidence="3" id="KW-0548">Nucleotidyltransferase</keyword>
<evidence type="ECO:0000313" key="7">
    <source>
        <dbReference type="Proteomes" id="UP001140502"/>
    </source>
</evidence>
<dbReference type="GO" id="GO:0016779">
    <property type="term" value="F:nucleotidyltransferase activity"/>
    <property type="evidence" value="ECO:0007669"/>
    <property type="project" value="UniProtKB-KW"/>
</dbReference>
<evidence type="ECO:0000313" key="6">
    <source>
        <dbReference type="EMBL" id="KAJ4318363.1"/>
    </source>
</evidence>
<dbReference type="SUPFAM" id="SSF56399">
    <property type="entry name" value="ADP-ribosylation"/>
    <property type="match status" value="1"/>
</dbReference>
<evidence type="ECO:0000256" key="2">
    <source>
        <dbReference type="ARBA" id="ARBA00022679"/>
    </source>
</evidence>
<keyword evidence="2" id="KW-0808">Transferase</keyword>
<dbReference type="PANTHER" id="PTHR21328">
    <property type="entry name" value="POLY ADP-RIBOSE POLYMERASE FAMILY, MEMBER PARP"/>
    <property type="match status" value="1"/>
</dbReference>
<dbReference type="OrthoDB" id="109543at2759"/>
<keyword evidence="7" id="KW-1185">Reference proteome</keyword>
<feature type="region of interest" description="Disordered" evidence="5">
    <location>
        <begin position="1"/>
        <end position="57"/>
    </location>
</feature>
<name>A0A9W8WB42_9HYPO</name>
<evidence type="ECO:0000256" key="3">
    <source>
        <dbReference type="ARBA" id="ARBA00022695"/>
    </source>
</evidence>
<dbReference type="GO" id="GO:0016757">
    <property type="term" value="F:glycosyltransferase activity"/>
    <property type="evidence" value="ECO:0007669"/>
    <property type="project" value="UniProtKB-KW"/>
</dbReference>
<gene>
    <name evidence="6" type="ORF">N0V84_006872</name>
</gene>
<evidence type="ECO:0000256" key="1">
    <source>
        <dbReference type="ARBA" id="ARBA00022676"/>
    </source>
</evidence>
<feature type="compositionally biased region" description="Low complexity" evidence="5">
    <location>
        <begin position="30"/>
        <end position="40"/>
    </location>
</feature>
<reference evidence="6" key="1">
    <citation type="submission" date="2022-10" db="EMBL/GenBank/DDBJ databases">
        <title>Tapping the CABI collections for fungal endophytes: first genome assemblies for Collariella, Neodidymelliopsis, Ascochyta clinopodiicola, Didymella pomorum, Didymosphaeria variabile, Neocosmospora piperis and Neocucurbitaria cava.</title>
        <authorList>
            <person name="Hill R."/>
        </authorList>
    </citation>
    <scope>NUCLEOTIDE SEQUENCE</scope>
    <source>
        <strain evidence="6">IMI 366586</strain>
    </source>
</reference>
<keyword evidence="4" id="KW-0520">NAD</keyword>
<dbReference type="Proteomes" id="UP001140502">
    <property type="component" value="Unassembled WGS sequence"/>
</dbReference>
<comment type="caution">
    <text evidence="6">The sequence shown here is derived from an EMBL/GenBank/DDBJ whole genome shotgun (WGS) entry which is preliminary data.</text>
</comment>
<accession>A0A9W8WB42</accession>
<proteinExistence type="predicted"/>
<organism evidence="6 7">
    <name type="scientific">Fusarium piperis</name>
    <dbReference type="NCBI Taxonomy" id="1435070"/>
    <lineage>
        <taxon>Eukaryota</taxon>
        <taxon>Fungi</taxon>
        <taxon>Dikarya</taxon>
        <taxon>Ascomycota</taxon>
        <taxon>Pezizomycotina</taxon>
        <taxon>Sordariomycetes</taxon>
        <taxon>Hypocreomycetidae</taxon>
        <taxon>Hypocreales</taxon>
        <taxon>Nectriaceae</taxon>
        <taxon>Fusarium</taxon>
        <taxon>Fusarium solani species complex</taxon>
    </lineage>
</organism>
<dbReference type="EMBL" id="JAPEUR010000142">
    <property type="protein sequence ID" value="KAJ4318363.1"/>
    <property type="molecule type" value="Genomic_DNA"/>
</dbReference>
<dbReference type="InterPro" id="IPR051838">
    <property type="entry name" value="ARTD_PARP"/>
</dbReference>
<evidence type="ECO:0008006" key="8">
    <source>
        <dbReference type="Google" id="ProtNLM"/>
    </source>
</evidence>